<dbReference type="PANTHER" id="PTHR32332">
    <property type="entry name" value="2-NITROPROPANE DIOXYGENASE"/>
    <property type="match status" value="1"/>
</dbReference>
<accession>A0ABV9YHX0</accession>
<comment type="caution">
    <text evidence="4">The sequence shown here is derived from an EMBL/GenBank/DDBJ whole genome shotgun (WGS) entry which is preliminary data.</text>
</comment>
<dbReference type="InterPro" id="IPR013785">
    <property type="entry name" value="Aldolase_TIM"/>
</dbReference>
<keyword evidence="3 4" id="KW-0560">Oxidoreductase</keyword>
<gene>
    <name evidence="4" type="ORF">ACFPBZ_05550</name>
</gene>
<dbReference type="EMBL" id="JBHSIV010000004">
    <property type="protein sequence ID" value="MFC5061659.1"/>
    <property type="molecule type" value="Genomic_DNA"/>
</dbReference>
<evidence type="ECO:0000313" key="4">
    <source>
        <dbReference type="EMBL" id="MFC5061659.1"/>
    </source>
</evidence>
<dbReference type="PANTHER" id="PTHR32332:SF31">
    <property type="entry name" value="2-NITROPROPANE DIOXYGENASE FAMILY, PUTATIVE (AFU_ORTHOLOGUE AFUA_2G09850)-RELATED"/>
    <property type="match status" value="1"/>
</dbReference>
<keyword evidence="5" id="KW-1185">Reference proteome</keyword>
<keyword evidence="1" id="KW-0285">Flavoprotein</keyword>
<keyword evidence="2" id="KW-0288">FMN</keyword>
<dbReference type="Pfam" id="PF03060">
    <property type="entry name" value="NMO"/>
    <property type="match status" value="2"/>
</dbReference>
<dbReference type="CDD" id="cd04730">
    <property type="entry name" value="NPD_like"/>
    <property type="match status" value="1"/>
</dbReference>
<dbReference type="InterPro" id="IPR004136">
    <property type="entry name" value="NMO"/>
</dbReference>
<evidence type="ECO:0000256" key="1">
    <source>
        <dbReference type="ARBA" id="ARBA00022630"/>
    </source>
</evidence>
<protein>
    <submittedName>
        <fullName evidence="4">NAD(P)H-dependent flavin oxidoreductase</fullName>
        <ecNumber evidence="4">1.13.12.-</ecNumber>
    </submittedName>
</protein>
<dbReference type="EC" id="1.13.12.-" evidence="4"/>
<sequence>MTAFTDLFGIEHPIALAPMGGAAGGALAAAVSNGGGLGLLGAGSARDPAWVERELDLLTAGTTAPWGIGFQCWAAPPALVARTLERGPAAVMLAFGDPAPFLGAIRDSGARLIMMVTDVAETHRALEAGADVIVAQGTDAGGHGGSRGTIGFVPAVVDLAGPTPVLAAGGIADGRGLAAALALGASGVLLGTRFLASPEALQTPAAAKALLDGLGEDTERSSVLDIAHESGWPARWTGRALRTPFTDRWRDHEDALRADPDARRAFRAAEERGDPEAAVVWAGEGLDLISDLVPAADLVGTVAREAAFAAARLVRAFPSPDTEKHARGR</sequence>
<dbReference type="RefSeq" id="WP_378035010.1">
    <property type="nucleotide sequence ID" value="NZ_JBHSIV010000004.1"/>
</dbReference>
<dbReference type="Proteomes" id="UP001595947">
    <property type="component" value="Unassembled WGS sequence"/>
</dbReference>
<dbReference type="Gene3D" id="3.20.20.70">
    <property type="entry name" value="Aldolase class I"/>
    <property type="match status" value="1"/>
</dbReference>
<evidence type="ECO:0000313" key="5">
    <source>
        <dbReference type="Proteomes" id="UP001595947"/>
    </source>
</evidence>
<dbReference type="SUPFAM" id="SSF51412">
    <property type="entry name" value="Inosine monophosphate dehydrogenase (IMPDH)"/>
    <property type="match status" value="1"/>
</dbReference>
<dbReference type="GO" id="GO:0016491">
    <property type="term" value="F:oxidoreductase activity"/>
    <property type="evidence" value="ECO:0007669"/>
    <property type="project" value="UniProtKB-KW"/>
</dbReference>
<reference evidence="5" key="1">
    <citation type="journal article" date="2019" name="Int. J. Syst. Evol. Microbiol.">
        <title>The Global Catalogue of Microorganisms (GCM) 10K type strain sequencing project: providing services to taxonomists for standard genome sequencing and annotation.</title>
        <authorList>
            <consortium name="The Broad Institute Genomics Platform"/>
            <consortium name="The Broad Institute Genome Sequencing Center for Infectious Disease"/>
            <person name="Wu L."/>
            <person name="Ma J."/>
        </authorList>
    </citation>
    <scope>NUCLEOTIDE SEQUENCE [LARGE SCALE GENOMIC DNA]</scope>
    <source>
        <strain evidence="5">CGMCC 4.7093</strain>
    </source>
</reference>
<organism evidence="4 5">
    <name type="scientific">Actinomycetospora atypica</name>
    <dbReference type="NCBI Taxonomy" id="1290095"/>
    <lineage>
        <taxon>Bacteria</taxon>
        <taxon>Bacillati</taxon>
        <taxon>Actinomycetota</taxon>
        <taxon>Actinomycetes</taxon>
        <taxon>Pseudonocardiales</taxon>
        <taxon>Pseudonocardiaceae</taxon>
        <taxon>Actinomycetospora</taxon>
    </lineage>
</organism>
<name>A0ABV9YHX0_9PSEU</name>
<proteinExistence type="predicted"/>
<evidence type="ECO:0000256" key="3">
    <source>
        <dbReference type="ARBA" id="ARBA00023002"/>
    </source>
</evidence>
<evidence type="ECO:0000256" key="2">
    <source>
        <dbReference type="ARBA" id="ARBA00022643"/>
    </source>
</evidence>